<evidence type="ECO:0000313" key="2">
    <source>
        <dbReference type="EMBL" id="RXK85567.1"/>
    </source>
</evidence>
<evidence type="ECO:0000313" key="3">
    <source>
        <dbReference type="Proteomes" id="UP000290545"/>
    </source>
</evidence>
<proteinExistence type="predicted"/>
<comment type="caution">
    <text evidence="2">The sequence shown here is derived from an EMBL/GenBank/DDBJ whole genome shotgun (WGS) entry which is preliminary data.</text>
</comment>
<dbReference type="EMBL" id="SDHZ01000001">
    <property type="protein sequence ID" value="RXK85567.1"/>
    <property type="molecule type" value="Genomic_DNA"/>
</dbReference>
<dbReference type="OrthoDB" id="1422031at2"/>
<gene>
    <name evidence="2" type="ORF">ESB13_01760</name>
</gene>
<dbReference type="Proteomes" id="UP000290545">
    <property type="component" value="Unassembled WGS sequence"/>
</dbReference>
<protein>
    <recommendedName>
        <fullName evidence="1">Copper-binding protein MbnP-like domain-containing protein</fullName>
    </recommendedName>
</protein>
<dbReference type="AlphaFoldDB" id="A0A4Q1D8B4"/>
<dbReference type="Pfam" id="PF20243">
    <property type="entry name" value="MbnP"/>
    <property type="match status" value="1"/>
</dbReference>
<feature type="domain" description="Copper-binding protein MbnP-like" evidence="1">
    <location>
        <begin position="30"/>
        <end position="217"/>
    </location>
</feature>
<organism evidence="2 3">
    <name type="scientific">Filimonas effusa</name>
    <dbReference type="NCBI Taxonomy" id="2508721"/>
    <lineage>
        <taxon>Bacteria</taxon>
        <taxon>Pseudomonadati</taxon>
        <taxon>Bacteroidota</taxon>
        <taxon>Chitinophagia</taxon>
        <taxon>Chitinophagales</taxon>
        <taxon>Chitinophagaceae</taxon>
        <taxon>Filimonas</taxon>
    </lineage>
</organism>
<dbReference type="InterPro" id="IPR046863">
    <property type="entry name" value="MbnP-like_dom"/>
</dbReference>
<keyword evidence="3" id="KW-1185">Reference proteome</keyword>
<sequence length="240" mass="26115">MIWNPLIGKYGSCIMAALLFAGTLQAQAKSFLLQFRHRVGTAPLVKDSVYANSFAEPFSVHSFKYYISHIQALDAAGKKLEALSGKVFLVDQSDTASTRISLAALPAGTVSVRFLLGVDSTYNTAGVLTGTLDPLNGMFWTWNSGYIMAKLEGRSPASKAPGNYYTYHVGGYKPGQQTARWITLPVNNRQTLYVAANVLKWFNGKHDIMIAAQPVCHAPGSLAVLLADNYAEMFSVINEP</sequence>
<name>A0A4Q1D8B4_9BACT</name>
<dbReference type="RefSeq" id="WP_129001319.1">
    <property type="nucleotide sequence ID" value="NZ_SDHZ01000001.1"/>
</dbReference>
<accession>A0A4Q1D8B4</accession>
<evidence type="ECO:0000259" key="1">
    <source>
        <dbReference type="Pfam" id="PF20243"/>
    </source>
</evidence>
<reference evidence="2 3" key="1">
    <citation type="submission" date="2019-01" db="EMBL/GenBank/DDBJ databases">
        <title>Filimonas sp. strain TTM-71.</title>
        <authorList>
            <person name="Chen W.-M."/>
        </authorList>
    </citation>
    <scope>NUCLEOTIDE SEQUENCE [LARGE SCALE GENOMIC DNA]</scope>
    <source>
        <strain evidence="2 3">TTM-71</strain>
    </source>
</reference>